<dbReference type="Proteomes" id="UP000008909">
    <property type="component" value="Unassembled WGS sequence"/>
</dbReference>
<feature type="region of interest" description="Disordered" evidence="1">
    <location>
        <begin position="181"/>
        <end position="211"/>
    </location>
</feature>
<accession>G7YKN9</accession>
<reference evidence="2" key="1">
    <citation type="journal article" date="2011" name="Genome Biol.">
        <title>The draft genome of the carcinogenic human liver fluke Clonorchis sinensis.</title>
        <authorList>
            <person name="Wang X."/>
            <person name="Chen W."/>
            <person name="Huang Y."/>
            <person name="Sun J."/>
            <person name="Men J."/>
            <person name="Liu H."/>
            <person name="Luo F."/>
            <person name="Guo L."/>
            <person name="Lv X."/>
            <person name="Deng C."/>
            <person name="Zhou C."/>
            <person name="Fan Y."/>
            <person name="Li X."/>
            <person name="Huang L."/>
            <person name="Hu Y."/>
            <person name="Liang C."/>
            <person name="Hu X."/>
            <person name="Xu J."/>
            <person name="Yu X."/>
        </authorList>
    </citation>
    <scope>NUCLEOTIDE SEQUENCE [LARGE SCALE GENOMIC DNA]</scope>
    <source>
        <strain evidence="2">Henan</strain>
    </source>
</reference>
<dbReference type="InParanoid" id="G7YKN9"/>
<gene>
    <name evidence="2" type="ORF">CLF_110411</name>
</gene>
<reference key="2">
    <citation type="submission" date="2011-10" db="EMBL/GenBank/DDBJ databases">
        <title>The genome and transcriptome sequence of Clonorchis sinensis provide insights into the carcinogenic liver fluke.</title>
        <authorList>
            <person name="Wang X."/>
            <person name="Huang Y."/>
            <person name="Chen W."/>
            <person name="Liu H."/>
            <person name="Guo L."/>
            <person name="Chen Y."/>
            <person name="Luo F."/>
            <person name="Zhou W."/>
            <person name="Sun J."/>
            <person name="Mao Q."/>
            <person name="Liang P."/>
            <person name="Zhou C."/>
            <person name="Tian Y."/>
            <person name="Men J."/>
            <person name="Lv X."/>
            <person name="Huang L."/>
            <person name="Zhou J."/>
            <person name="Hu Y."/>
            <person name="Li R."/>
            <person name="Zhang F."/>
            <person name="Lei H."/>
            <person name="Li X."/>
            <person name="Hu X."/>
            <person name="Liang C."/>
            <person name="Xu J."/>
            <person name="Wu Z."/>
            <person name="Yu X."/>
        </authorList>
    </citation>
    <scope>NUCLEOTIDE SEQUENCE</scope>
    <source>
        <strain>Henan</strain>
    </source>
</reference>
<dbReference type="EMBL" id="DF143516">
    <property type="protein sequence ID" value="GAA53521.1"/>
    <property type="molecule type" value="Genomic_DNA"/>
</dbReference>
<dbReference type="AlphaFoldDB" id="G7YKN9"/>
<protein>
    <submittedName>
        <fullName evidence="2">Uncharacterized protein</fullName>
    </submittedName>
</protein>
<evidence type="ECO:0000313" key="3">
    <source>
        <dbReference type="Proteomes" id="UP000008909"/>
    </source>
</evidence>
<proteinExistence type="predicted"/>
<feature type="compositionally biased region" description="Polar residues" evidence="1">
    <location>
        <begin position="1"/>
        <end position="27"/>
    </location>
</feature>
<dbReference type="STRING" id="79923.G7YKN9"/>
<feature type="compositionally biased region" description="Basic and acidic residues" evidence="1">
    <location>
        <begin position="181"/>
        <end position="194"/>
    </location>
</feature>
<organism evidence="2 3">
    <name type="scientific">Clonorchis sinensis</name>
    <name type="common">Chinese liver fluke</name>
    <dbReference type="NCBI Taxonomy" id="79923"/>
    <lineage>
        <taxon>Eukaryota</taxon>
        <taxon>Metazoa</taxon>
        <taxon>Spiralia</taxon>
        <taxon>Lophotrochozoa</taxon>
        <taxon>Platyhelminthes</taxon>
        <taxon>Trematoda</taxon>
        <taxon>Digenea</taxon>
        <taxon>Opisthorchiida</taxon>
        <taxon>Opisthorchiata</taxon>
        <taxon>Opisthorchiidae</taxon>
        <taxon>Clonorchis</taxon>
    </lineage>
</organism>
<keyword evidence="3" id="KW-1185">Reference proteome</keyword>
<evidence type="ECO:0000256" key="1">
    <source>
        <dbReference type="SAM" id="MobiDB-lite"/>
    </source>
</evidence>
<evidence type="ECO:0000313" key="2">
    <source>
        <dbReference type="EMBL" id="GAA53521.1"/>
    </source>
</evidence>
<name>G7YKN9_CLOSI</name>
<sequence length="211" mass="23606">MGNSSPGKFSSADLNNKTSLHSNNSVSEKSKALAIDPRSPSEGIVRTPIQFGNGESFQFEDSKLKTNGDTQSPTMRYAGNFKKHFLNAADAFLTDWCNFETLDGVLTEDDSIHRAEIVEDGIAALSDTEVTSKPKSRKDIPSLDSVPRARLSWVERLSGRRSGYDSPSLFVRLRHKRNYEKRKNDRKFQQHGDSSDSPQADHFSKSEAFMD</sequence>
<feature type="region of interest" description="Disordered" evidence="1">
    <location>
        <begin position="1"/>
        <end position="47"/>
    </location>
</feature>